<evidence type="ECO:0000313" key="2">
    <source>
        <dbReference type="EMBL" id="NEB94321.1"/>
    </source>
</evidence>
<keyword evidence="1" id="KW-0472">Membrane</keyword>
<evidence type="ECO:0000313" key="3">
    <source>
        <dbReference type="Proteomes" id="UP000470520"/>
    </source>
</evidence>
<gene>
    <name evidence="2" type="ORF">G3I21_21995</name>
</gene>
<reference evidence="2 3" key="1">
    <citation type="submission" date="2020-01" db="EMBL/GenBank/DDBJ databases">
        <title>Insect and environment-associated Actinomycetes.</title>
        <authorList>
            <person name="Currrie C."/>
            <person name="Chevrette M."/>
            <person name="Carlson C."/>
            <person name="Stubbendieck R."/>
            <person name="Wendt-Pienkowski E."/>
        </authorList>
    </citation>
    <scope>NUCLEOTIDE SEQUENCE [LARGE SCALE GENOMIC DNA]</scope>
    <source>
        <strain evidence="2 3">SID7754</strain>
    </source>
</reference>
<feature type="transmembrane region" description="Helical" evidence="1">
    <location>
        <begin position="86"/>
        <end position="104"/>
    </location>
</feature>
<feature type="transmembrane region" description="Helical" evidence="1">
    <location>
        <begin position="58"/>
        <end position="79"/>
    </location>
</feature>
<dbReference type="Proteomes" id="UP000470520">
    <property type="component" value="Unassembled WGS sequence"/>
</dbReference>
<dbReference type="AlphaFoldDB" id="A0A7K3QWY4"/>
<evidence type="ECO:0000256" key="1">
    <source>
        <dbReference type="SAM" id="Phobius"/>
    </source>
</evidence>
<evidence type="ECO:0008006" key="4">
    <source>
        <dbReference type="Google" id="ProtNLM"/>
    </source>
</evidence>
<protein>
    <recommendedName>
        <fullName evidence="4">ABC transporter permease</fullName>
    </recommendedName>
</protein>
<dbReference type="EMBL" id="JAAGMR010000247">
    <property type="protein sequence ID" value="NEB94321.1"/>
    <property type="molecule type" value="Genomic_DNA"/>
</dbReference>
<dbReference type="RefSeq" id="WP_164191383.1">
    <property type="nucleotide sequence ID" value="NZ_JAAGMR010000247.1"/>
</dbReference>
<accession>A0A7K3QWY4</accession>
<sequence length="228" mass="24839">MHAAASRTRWIAFKLGVPALVVIVGTSALSALYMWWWRPADTLLRGAYWYQSPPFNDIGTVPVALSLLGLVVGTAVGMVLRSTVTAMVVTGAVSVVGWLGLNLLRPYLWPLREVTAPQFTGDFYGSSSPLGLFLPNFWPLDLPNKSYNSWTVDYGYLMSTGQHFVSGACGDLTEASAPCLKEHGVVGVWAQYHVAADFWPLQFAATGLLLAVAAVVTVFTVWWARNRA</sequence>
<comment type="caution">
    <text evidence="2">The sequence shown here is derived from an EMBL/GenBank/DDBJ whole genome shotgun (WGS) entry which is preliminary data.</text>
</comment>
<keyword evidence="1" id="KW-1133">Transmembrane helix</keyword>
<feature type="transmembrane region" description="Helical" evidence="1">
    <location>
        <begin position="203"/>
        <end position="224"/>
    </location>
</feature>
<keyword evidence="1" id="KW-0812">Transmembrane</keyword>
<name>A0A7K3QWY4_9ACTN</name>
<proteinExistence type="predicted"/>
<organism evidence="2 3">
    <name type="scientific">Streptomyces bauhiniae</name>
    <dbReference type="NCBI Taxonomy" id="2340725"/>
    <lineage>
        <taxon>Bacteria</taxon>
        <taxon>Bacillati</taxon>
        <taxon>Actinomycetota</taxon>
        <taxon>Actinomycetes</taxon>
        <taxon>Kitasatosporales</taxon>
        <taxon>Streptomycetaceae</taxon>
        <taxon>Streptomyces</taxon>
    </lineage>
</organism>
<feature type="transmembrane region" description="Helical" evidence="1">
    <location>
        <begin position="12"/>
        <end position="38"/>
    </location>
</feature>